<organism evidence="12 13">
    <name type="scientific">Halocynthiibacter halioticoli</name>
    <dbReference type="NCBI Taxonomy" id="2986804"/>
    <lineage>
        <taxon>Bacteria</taxon>
        <taxon>Pseudomonadati</taxon>
        <taxon>Pseudomonadota</taxon>
        <taxon>Alphaproteobacteria</taxon>
        <taxon>Rhodobacterales</taxon>
        <taxon>Paracoccaceae</taxon>
        <taxon>Halocynthiibacter</taxon>
    </lineage>
</organism>
<dbReference type="RefSeq" id="WP_263953065.1">
    <property type="nucleotide sequence ID" value="NZ_JAOYFC010000001.1"/>
</dbReference>
<keyword evidence="4 9" id="KW-0436">Ligase</keyword>
<dbReference type="PANTHER" id="PTHR43873:SF1">
    <property type="entry name" value="COBYRINATE A,C-DIAMIDE SYNTHASE"/>
    <property type="match status" value="1"/>
</dbReference>
<dbReference type="Proteomes" id="UP001208041">
    <property type="component" value="Unassembled WGS sequence"/>
</dbReference>
<evidence type="ECO:0000256" key="8">
    <source>
        <dbReference type="ARBA" id="ARBA00022962"/>
    </source>
</evidence>
<dbReference type="GO" id="GO:0043802">
    <property type="term" value="F:hydrogenobyrinic acid a,c-diamide synthase (glutamine-hydrolysing) activity"/>
    <property type="evidence" value="ECO:0007669"/>
    <property type="project" value="UniProtKB-UniRule"/>
</dbReference>
<comment type="miscellaneous">
    <text evidence="9">The a and c carboxylates of hydrogenobyrinate are activated for nucleophilic attack via formation of a phosphorylated intermediate by ATP. CobB catalyzes first the amidation of the c-carboxylate, and then that of the a-carboxylate.</text>
</comment>
<dbReference type="Gene3D" id="3.40.50.300">
    <property type="entry name" value="P-loop containing nucleotide triphosphate hydrolases"/>
    <property type="match status" value="1"/>
</dbReference>
<dbReference type="Pfam" id="PF01656">
    <property type="entry name" value="CbiA"/>
    <property type="match status" value="1"/>
</dbReference>
<dbReference type="AlphaFoldDB" id="A0AAE3LUI0"/>
<comment type="domain">
    <text evidence="9">Comprises of two domains. The C-terminal domain contains the binding site for glutamine and catalyzes the hydrolysis of this substrate to glutamate and ammonia. The N-terminal domain is anticipated to bind ATP and hydrogenobyrinate and catalyzes the ultimate synthesis of the diamide product. The ammonia produced via the glutaminase domain is probably translocated to the adjacent domain via a molecular tunnel, where it reacts with an activated intermediate.</text>
</comment>
<evidence type="ECO:0000313" key="13">
    <source>
        <dbReference type="Proteomes" id="UP001208041"/>
    </source>
</evidence>
<keyword evidence="13" id="KW-1185">Reference proteome</keyword>
<dbReference type="Gene3D" id="3.40.50.880">
    <property type="match status" value="1"/>
</dbReference>
<dbReference type="InterPro" id="IPR011698">
    <property type="entry name" value="GATase_3"/>
</dbReference>
<evidence type="ECO:0000259" key="11">
    <source>
        <dbReference type="Pfam" id="PF07685"/>
    </source>
</evidence>
<keyword evidence="7 9" id="KW-0460">Magnesium</keyword>
<dbReference type="InterPro" id="IPR002586">
    <property type="entry name" value="CobQ/CobB/MinD/ParA_Nub-bd_dom"/>
</dbReference>
<comment type="similarity">
    <text evidence="9">Belongs to the CobB/CbiA family.</text>
</comment>
<dbReference type="GO" id="GO:0042242">
    <property type="term" value="F:cobyrinic acid a,c-diamide synthase activity"/>
    <property type="evidence" value="ECO:0007669"/>
    <property type="project" value="InterPro"/>
</dbReference>
<dbReference type="PANTHER" id="PTHR43873">
    <property type="entry name" value="COBYRINATE A,C-DIAMIDE SYNTHASE"/>
    <property type="match status" value="1"/>
</dbReference>
<dbReference type="NCBIfam" id="TIGR00379">
    <property type="entry name" value="cobB"/>
    <property type="match status" value="1"/>
</dbReference>
<comment type="similarity">
    <text evidence="2">Belongs to the CobB/CobQ family. CobQ subfamily.</text>
</comment>
<evidence type="ECO:0000259" key="10">
    <source>
        <dbReference type="Pfam" id="PF01656"/>
    </source>
</evidence>
<dbReference type="Pfam" id="PF07685">
    <property type="entry name" value="GATase_3"/>
    <property type="match status" value="1"/>
</dbReference>
<dbReference type="InterPro" id="IPR027417">
    <property type="entry name" value="P-loop_NTPase"/>
</dbReference>
<dbReference type="EMBL" id="JAOYFC010000001">
    <property type="protein sequence ID" value="MCV6824250.1"/>
    <property type="molecule type" value="Genomic_DNA"/>
</dbReference>
<protein>
    <recommendedName>
        <fullName evidence="9">Hydrogenobyrinate a,c-diamide synthase</fullName>
        <ecNumber evidence="9">6.3.5.9</ecNumber>
    </recommendedName>
    <alternativeName>
        <fullName evidence="9">Hydrogenobyrinic acid a,c-diamide synthase</fullName>
    </alternativeName>
</protein>
<dbReference type="EC" id="6.3.5.9" evidence="9"/>
<evidence type="ECO:0000256" key="7">
    <source>
        <dbReference type="ARBA" id="ARBA00022842"/>
    </source>
</evidence>
<keyword evidence="8 9" id="KW-0315">Glutamine amidotransferase</keyword>
<dbReference type="InterPro" id="IPR004484">
    <property type="entry name" value="CbiA/CobB_synth"/>
</dbReference>
<keyword evidence="5 9" id="KW-0547">Nucleotide-binding</keyword>
<evidence type="ECO:0000256" key="3">
    <source>
        <dbReference type="ARBA" id="ARBA00022573"/>
    </source>
</evidence>
<sequence>MTARGLLLAAPTSGAGKTTLTLGILRALVDAGVSIRAAKSGPDYIDPAFHAAASRAPCGNLDAWAMSPEMLKAQATQHDNELLVVEGAMGLFDGAPPAGKGASADLARVLGLPVILIVDASKMAQSVAPLVAGFASYDAEVKIKGVLLNKVGSPRHEDMLRNALAPLNIPVLGALPRHTDLARPSRHLGLVQAGEHIDLEEFLSTAAAHMRSHVDLEALKNLAAPLPASGPLQQSRLTPPVQSIAVAQDAAFAFCYPHLLSEWRAAGKDIRFFSPLADDPVPESDLIYLPGGYPELHAATLFNATAFKLSMQAAAQRGTLIYGECGGYMALGETLIDADGVAHEMLGLLPLVTSFETRKLHLGYRDVEANSGPFTGAFKAHEFHYATTLKAEGTPLFDAKDAAGNALPAMGLINGNVSGSFAHLIAAP</sequence>
<proteinExistence type="inferred from homology"/>
<reference evidence="12" key="1">
    <citation type="submission" date="2022-10" db="EMBL/GenBank/DDBJ databases">
        <authorList>
            <person name="Yue Y."/>
        </authorList>
    </citation>
    <scope>NUCLEOTIDE SEQUENCE</scope>
    <source>
        <strain evidence="12">Z654</strain>
    </source>
</reference>
<dbReference type="NCBIfam" id="NF002204">
    <property type="entry name" value="PRK01077.1"/>
    <property type="match status" value="1"/>
</dbReference>
<dbReference type="GO" id="GO:0005524">
    <property type="term" value="F:ATP binding"/>
    <property type="evidence" value="ECO:0007669"/>
    <property type="project" value="UniProtKB-UniRule"/>
</dbReference>
<accession>A0AAE3LUI0</accession>
<comment type="cofactor">
    <cofactor evidence="1 9">
        <name>Mg(2+)</name>
        <dbReference type="ChEBI" id="CHEBI:18420"/>
    </cofactor>
</comment>
<dbReference type="SUPFAM" id="SSF52540">
    <property type="entry name" value="P-loop containing nucleoside triphosphate hydrolases"/>
    <property type="match status" value="1"/>
</dbReference>
<evidence type="ECO:0000256" key="6">
    <source>
        <dbReference type="ARBA" id="ARBA00022840"/>
    </source>
</evidence>
<comment type="pathway">
    <text evidence="9">Cofactor biosynthesis; adenosylcobalamin biosynthesis; cob(II)yrinate a,c-diamide from precorrin-2 (aerobic route): step 9/10.</text>
</comment>
<keyword evidence="6 9" id="KW-0067">ATP-binding</keyword>
<feature type="domain" description="CobB/CobQ-like glutamine amidotransferase" evidence="11">
    <location>
        <begin position="244"/>
        <end position="426"/>
    </location>
</feature>
<evidence type="ECO:0000313" key="12">
    <source>
        <dbReference type="EMBL" id="MCV6824250.1"/>
    </source>
</evidence>
<name>A0AAE3LUI0_9RHOB</name>
<evidence type="ECO:0000256" key="1">
    <source>
        <dbReference type="ARBA" id="ARBA00001946"/>
    </source>
</evidence>
<feature type="active site" description="Nucleophile" evidence="9">
    <location>
        <position position="325"/>
    </location>
</feature>
<dbReference type="HAMAP" id="MF_00027">
    <property type="entry name" value="CobB_CbiA"/>
    <property type="match status" value="1"/>
</dbReference>
<dbReference type="PROSITE" id="PS51274">
    <property type="entry name" value="GATASE_COBBQ"/>
    <property type="match status" value="1"/>
</dbReference>
<evidence type="ECO:0000256" key="4">
    <source>
        <dbReference type="ARBA" id="ARBA00022598"/>
    </source>
</evidence>
<comment type="caution">
    <text evidence="12">The sequence shown here is derived from an EMBL/GenBank/DDBJ whole genome shotgun (WGS) entry which is preliminary data.</text>
</comment>
<feature type="domain" description="CobQ/CobB/MinD/ParA nucleotide binding" evidence="10">
    <location>
        <begin position="7"/>
        <end position="187"/>
    </location>
</feature>
<dbReference type="CDD" id="cd05388">
    <property type="entry name" value="CobB_N"/>
    <property type="match status" value="1"/>
</dbReference>
<evidence type="ECO:0000256" key="2">
    <source>
        <dbReference type="ARBA" id="ARBA00006205"/>
    </source>
</evidence>
<feature type="site" description="Increases nucleophilicity of active site Cys" evidence="9">
    <location>
        <position position="423"/>
    </location>
</feature>
<evidence type="ECO:0000256" key="5">
    <source>
        <dbReference type="ARBA" id="ARBA00022741"/>
    </source>
</evidence>
<dbReference type="SUPFAM" id="SSF52317">
    <property type="entry name" value="Class I glutamine amidotransferase-like"/>
    <property type="match status" value="1"/>
</dbReference>
<comment type="function">
    <text evidence="9">Catalyzes the ATP-dependent amidation of the two carboxylate groups at positions a and c of hydrogenobyrinate, using either L-glutamine or ammonia as the nitrogen source.</text>
</comment>
<evidence type="ECO:0000256" key="9">
    <source>
        <dbReference type="HAMAP-Rule" id="MF_00027"/>
    </source>
</evidence>
<comment type="catalytic activity">
    <reaction evidence="9">
        <text>hydrogenobyrinate + 2 L-glutamine + 2 ATP + 2 H2O = hydrogenobyrinate a,c-diamide + 2 L-glutamate + 2 ADP + 2 phosphate + 2 H(+)</text>
        <dbReference type="Rhea" id="RHEA:12544"/>
        <dbReference type="ChEBI" id="CHEBI:15377"/>
        <dbReference type="ChEBI" id="CHEBI:15378"/>
        <dbReference type="ChEBI" id="CHEBI:29985"/>
        <dbReference type="ChEBI" id="CHEBI:30616"/>
        <dbReference type="ChEBI" id="CHEBI:43474"/>
        <dbReference type="ChEBI" id="CHEBI:58359"/>
        <dbReference type="ChEBI" id="CHEBI:77873"/>
        <dbReference type="ChEBI" id="CHEBI:77874"/>
        <dbReference type="ChEBI" id="CHEBI:456216"/>
        <dbReference type="EC" id="6.3.5.9"/>
    </reaction>
</comment>
<keyword evidence="3 9" id="KW-0169">Cobalamin biosynthesis</keyword>
<dbReference type="GO" id="GO:0009236">
    <property type="term" value="P:cobalamin biosynthetic process"/>
    <property type="evidence" value="ECO:0007669"/>
    <property type="project" value="UniProtKB-UniRule"/>
</dbReference>
<dbReference type="InterPro" id="IPR029062">
    <property type="entry name" value="Class_I_gatase-like"/>
</dbReference>
<gene>
    <name evidence="9" type="primary">cobB</name>
    <name evidence="12" type="ORF">OH136_06735</name>
</gene>